<dbReference type="EMBL" id="JBHTIM010000001">
    <property type="protein sequence ID" value="MFD0780893.1"/>
    <property type="molecule type" value="Genomic_DNA"/>
</dbReference>
<keyword evidence="1" id="KW-0732">Signal</keyword>
<dbReference type="Pfam" id="PF00144">
    <property type="entry name" value="Beta-lactamase"/>
    <property type="match status" value="1"/>
</dbReference>
<organism evidence="3 4">
    <name type="scientific">Microbacterium koreense</name>
    <dbReference type="NCBI Taxonomy" id="323761"/>
    <lineage>
        <taxon>Bacteria</taxon>
        <taxon>Bacillati</taxon>
        <taxon>Actinomycetota</taxon>
        <taxon>Actinomycetes</taxon>
        <taxon>Micrococcales</taxon>
        <taxon>Microbacteriaceae</taxon>
        <taxon>Microbacterium</taxon>
    </lineage>
</organism>
<evidence type="ECO:0000256" key="1">
    <source>
        <dbReference type="SAM" id="SignalP"/>
    </source>
</evidence>
<feature type="chain" id="PRO_5046793342" evidence="1">
    <location>
        <begin position="30"/>
        <end position="389"/>
    </location>
</feature>
<accession>A0ABW2ZQZ7</accession>
<keyword evidence="3" id="KW-0378">Hydrolase</keyword>
<dbReference type="Gene3D" id="3.40.710.10">
    <property type="entry name" value="DD-peptidase/beta-lactamase superfamily"/>
    <property type="match status" value="1"/>
</dbReference>
<dbReference type="InterPro" id="IPR001466">
    <property type="entry name" value="Beta-lactam-related"/>
</dbReference>
<proteinExistence type="predicted"/>
<feature type="signal peptide" evidence="1">
    <location>
        <begin position="1"/>
        <end position="29"/>
    </location>
</feature>
<dbReference type="PANTHER" id="PTHR46825:SF7">
    <property type="entry name" value="D-ALANYL-D-ALANINE CARBOXYPEPTIDASE"/>
    <property type="match status" value="1"/>
</dbReference>
<dbReference type="PROSITE" id="PS51257">
    <property type="entry name" value="PROKAR_LIPOPROTEIN"/>
    <property type="match status" value="1"/>
</dbReference>
<dbReference type="RefSeq" id="WP_378753731.1">
    <property type="nucleotide sequence ID" value="NZ_JBHSSV010000019.1"/>
</dbReference>
<dbReference type="Proteomes" id="UP001597042">
    <property type="component" value="Unassembled WGS sequence"/>
</dbReference>
<feature type="domain" description="Beta-lactamase-related" evidence="2">
    <location>
        <begin position="54"/>
        <end position="370"/>
    </location>
</feature>
<evidence type="ECO:0000313" key="4">
    <source>
        <dbReference type="Proteomes" id="UP001597042"/>
    </source>
</evidence>
<gene>
    <name evidence="3" type="ORF">ACFQZV_06220</name>
</gene>
<comment type="caution">
    <text evidence="3">The sequence shown here is derived from an EMBL/GenBank/DDBJ whole genome shotgun (WGS) entry which is preliminary data.</text>
</comment>
<keyword evidence="4" id="KW-1185">Reference proteome</keyword>
<evidence type="ECO:0000259" key="2">
    <source>
        <dbReference type="Pfam" id="PF00144"/>
    </source>
</evidence>
<dbReference type="GO" id="GO:0016787">
    <property type="term" value="F:hydrolase activity"/>
    <property type="evidence" value="ECO:0007669"/>
    <property type="project" value="UniProtKB-KW"/>
</dbReference>
<name>A0ABW2ZQZ7_9MICO</name>
<dbReference type="SUPFAM" id="SSF56601">
    <property type="entry name" value="beta-lactamase/transpeptidase-like"/>
    <property type="match status" value="1"/>
</dbReference>
<dbReference type="InterPro" id="IPR012338">
    <property type="entry name" value="Beta-lactam/transpept-like"/>
</dbReference>
<evidence type="ECO:0000313" key="3">
    <source>
        <dbReference type="EMBL" id="MFD0780893.1"/>
    </source>
</evidence>
<reference evidence="4" key="1">
    <citation type="journal article" date="2019" name="Int. J. Syst. Evol. Microbiol.">
        <title>The Global Catalogue of Microorganisms (GCM) 10K type strain sequencing project: providing services to taxonomists for standard genome sequencing and annotation.</title>
        <authorList>
            <consortium name="The Broad Institute Genomics Platform"/>
            <consortium name="The Broad Institute Genome Sequencing Center for Infectious Disease"/>
            <person name="Wu L."/>
            <person name="Ma J."/>
        </authorList>
    </citation>
    <scope>NUCLEOTIDE SEQUENCE [LARGE SCALE GENOMIC DNA]</scope>
    <source>
        <strain evidence="4">CCUG 50754</strain>
    </source>
</reference>
<protein>
    <submittedName>
        <fullName evidence="3">Serine hydrolase domain-containing protein</fullName>
        <ecNumber evidence="3">3.-.-.-</ecNumber>
    </submittedName>
</protein>
<dbReference type="PANTHER" id="PTHR46825">
    <property type="entry name" value="D-ALANYL-D-ALANINE-CARBOXYPEPTIDASE/ENDOPEPTIDASE AMPH"/>
    <property type="match status" value="1"/>
</dbReference>
<dbReference type="EC" id="3.-.-.-" evidence="3"/>
<dbReference type="InterPro" id="IPR050491">
    <property type="entry name" value="AmpC-like"/>
</dbReference>
<sequence length="389" mass="41351">MVRPVVSVRRAAVAASLVAVLALVACVPADDERATPTESPVDGDLPVVLQGELQSVMEDTMTSFDVPGAVAGVWVPGEGAWTSAAGLADIAADVPATTEMSWPLRSITKSFTVTLLLQLVDEGDVSLDDTIAQYVDGVTDGDRITLRELAGMTSGNADYTGEAFLEDYTADPDRIFTLDDLNAFVLGQPAQFEPGAERIYTNANTNLIGKVVEAVTGMPFAEALDERILQPLGLDDTRYMVDVAEWTAPHAEGYVPEEEPREPVPQNFSIFGPAGSMVSTLADAAEWAEVLADGALLEPETQEERLVGGPLDAGPPYDLYALGIGETGGWWGHNGEGLGYTSAVFHEPTSGATIVVFANESNLPDHTHPADLMFRRMAKLLGEQGMLEG</sequence>